<feature type="non-terminal residue" evidence="1">
    <location>
        <position position="51"/>
    </location>
</feature>
<gene>
    <name evidence="1" type="ORF">LTS18_005302</name>
</gene>
<organism evidence="1 2">
    <name type="scientific">Coniosporium uncinatum</name>
    <dbReference type="NCBI Taxonomy" id="93489"/>
    <lineage>
        <taxon>Eukaryota</taxon>
        <taxon>Fungi</taxon>
        <taxon>Dikarya</taxon>
        <taxon>Ascomycota</taxon>
        <taxon>Pezizomycotina</taxon>
        <taxon>Dothideomycetes</taxon>
        <taxon>Dothideomycetes incertae sedis</taxon>
        <taxon>Coniosporium</taxon>
    </lineage>
</organism>
<protein>
    <submittedName>
        <fullName evidence="1">Uncharacterized protein</fullName>
    </submittedName>
</protein>
<accession>A0ACC3DRC1</accession>
<proteinExistence type="predicted"/>
<sequence length="51" mass="5426">MDCSATQYLDAAVVAAVAEEEKDALPWPPEPMVSAGVYVRDATAEEEEKAA</sequence>
<dbReference type="Proteomes" id="UP001186974">
    <property type="component" value="Unassembled WGS sequence"/>
</dbReference>
<keyword evidence="2" id="KW-1185">Reference proteome</keyword>
<comment type="caution">
    <text evidence="1">The sequence shown here is derived from an EMBL/GenBank/DDBJ whole genome shotgun (WGS) entry which is preliminary data.</text>
</comment>
<evidence type="ECO:0000313" key="2">
    <source>
        <dbReference type="Proteomes" id="UP001186974"/>
    </source>
</evidence>
<evidence type="ECO:0000313" key="1">
    <source>
        <dbReference type="EMBL" id="KAK3079266.1"/>
    </source>
</evidence>
<name>A0ACC3DRC1_9PEZI</name>
<reference evidence="1" key="1">
    <citation type="submission" date="2024-09" db="EMBL/GenBank/DDBJ databases">
        <title>Black Yeasts Isolated from many extreme environments.</title>
        <authorList>
            <person name="Coleine C."/>
            <person name="Stajich J.E."/>
            <person name="Selbmann L."/>
        </authorList>
    </citation>
    <scope>NUCLEOTIDE SEQUENCE</scope>
    <source>
        <strain evidence="1">CCFEE 5737</strain>
    </source>
</reference>
<dbReference type="EMBL" id="JAWDJW010001255">
    <property type="protein sequence ID" value="KAK3079266.1"/>
    <property type="molecule type" value="Genomic_DNA"/>
</dbReference>